<dbReference type="Proteomes" id="UP000245207">
    <property type="component" value="Unassembled WGS sequence"/>
</dbReference>
<dbReference type="InterPro" id="IPR000121">
    <property type="entry name" value="PEP_util_C"/>
</dbReference>
<dbReference type="InterPro" id="IPR010121">
    <property type="entry name" value="Pyruvate_phosphate_dikinase"/>
</dbReference>
<keyword evidence="3" id="KW-0418">Kinase</keyword>
<keyword evidence="3" id="KW-0670">Pyruvate</keyword>
<proteinExistence type="predicted"/>
<dbReference type="STRING" id="35608.A0A2U1P7K0"/>
<dbReference type="GO" id="GO:0016301">
    <property type="term" value="F:kinase activity"/>
    <property type="evidence" value="ECO:0007669"/>
    <property type="project" value="UniProtKB-KW"/>
</dbReference>
<dbReference type="InterPro" id="IPR008906">
    <property type="entry name" value="HATC_C_dom"/>
</dbReference>
<keyword evidence="3" id="KW-0808">Transferase</keyword>
<protein>
    <submittedName>
        <fullName evidence="3">Pyruvate,orthophosphate dikinase</fullName>
    </submittedName>
</protein>
<keyword evidence="4" id="KW-1185">Reference proteome</keyword>
<dbReference type="PANTHER" id="PTHR22931:SF9">
    <property type="entry name" value="PYRUVATE, PHOSPHATE DIKINASE 1, CHLOROPLASTIC"/>
    <property type="match status" value="1"/>
</dbReference>
<feature type="domain" description="PEP-utilising enzyme C-terminal" evidence="1">
    <location>
        <begin position="47"/>
        <end position="119"/>
    </location>
</feature>
<dbReference type="SUPFAM" id="SSF51621">
    <property type="entry name" value="Phosphoenolpyruvate/pyruvate domain"/>
    <property type="match status" value="1"/>
</dbReference>
<dbReference type="Pfam" id="PF02896">
    <property type="entry name" value="PEP-utilizers_C"/>
    <property type="match status" value="1"/>
</dbReference>
<dbReference type="EMBL" id="PKPP01001562">
    <property type="protein sequence ID" value="PWA81677.1"/>
    <property type="molecule type" value="Genomic_DNA"/>
</dbReference>
<evidence type="ECO:0000259" key="2">
    <source>
        <dbReference type="Pfam" id="PF05699"/>
    </source>
</evidence>
<name>A0A2U1P7K0_ARTAN</name>
<feature type="domain" description="HAT C-terminal dimerisation" evidence="2">
    <location>
        <begin position="140"/>
        <end position="191"/>
    </location>
</feature>
<dbReference type="GO" id="GO:0046983">
    <property type="term" value="F:protein dimerization activity"/>
    <property type="evidence" value="ECO:0007669"/>
    <property type="project" value="InterPro"/>
</dbReference>
<dbReference type="Pfam" id="PF05699">
    <property type="entry name" value="Dimer_Tnp_hAT"/>
    <property type="match status" value="1"/>
</dbReference>
<evidence type="ECO:0000313" key="4">
    <source>
        <dbReference type="Proteomes" id="UP000245207"/>
    </source>
</evidence>
<evidence type="ECO:0000259" key="1">
    <source>
        <dbReference type="Pfam" id="PF02896"/>
    </source>
</evidence>
<dbReference type="AlphaFoldDB" id="A0A2U1P7K0"/>
<dbReference type="InterPro" id="IPR040442">
    <property type="entry name" value="Pyrv_kinase-like_dom_sf"/>
</dbReference>
<comment type="caution">
    <text evidence="3">The sequence shown here is derived from an EMBL/GenBank/DDBJ whole genome shotgun (WGS) entry which is preliminary data.</text>
</comment>
<evidence type="ECO:0000313" key="3">
    <source>
        <dbReference type="EMBL" id="PWA81677.1"/>
    </source>
</evidence>
<dbReference type="OrthoDB" id="118159at2759"/>
<sequence>MKNFLIQTSRLVKVIEVLLYKFHQNLFFDSWEPLYRAKRDAGACNTAIFQAAVFMRHQGMNVFPEIMVPLVGTPQELRHQIGVIRGVATKVFTEMGLSLEYKVGTMIEIPRVALTADEYYPADFTKQERFQLRYELEMFNISRLIRLILTLLVSTTTTEREFSAMKICKNRLRNRMSDKFLADSLVVHIKKDIAELFDSTSIIDEFKNLKGRRADL</sequence>
<organism evidence="3 4">
    <name type="scientific">Artemisia annua</name>
    <name type="common">Sweet wormwood</name>
    <dbReference type="NCBI Taxonomy" id="35608"/>
    <lineage>
        <taxon>Eukaryota</taxon>
        <taxon>Viridiplantae</taxon>
        <taxon>Streptophyta</taxon>
        <taxon>Embryophyta</taxon>
        <taxon>Tracheophyta</taxon>
        <taxon>Spermatophyta</taxon>
        <taxon>Magnoliopsida</taxon>
        <taxon>eudicotyledons</taxon>
        <taxon>Gunneridae</taxon>
        <taxon>Pentapetalae</taxon>
        <taxon>asterids</taxon>
        <taxon>campanulids</taxon>
        <taxon>Asterales</taxon>
        <taxon>Asteraceae</taxon>
        <taxon>Asteroideae</taxon>
        <taxon>Anthemideae</taxon>
        <taxon>Artemisiinae</taxon>
        <taxon>Artemisia</taxon>
    </lineage>
</organism>
<dbReference type="PANTHER" id="PTHR22931">
    <property type="entry name" value="PHOSPHOENOLPYRUVATE DIKINASE-RELATED"/>
    <property type="match status" value="1"/>
</dbReference>
<reference evidence="3 4" key="1">
    <citation type="journal article" date="2018" name="Mol. Plant">
        <title>The genome of Artemisia annua provides insight into the evolution of Asteraceae family and artemisinin biosynthesis.</title>
        <authorList>
            <person name="Shen Q."/>
            <person name="Zhang L."/>
            <person name="Liao Z."/>
            <person name="Wang S."/>
            <person name="Yan T."/>
            <person name="Shi P."/>
            <person name="Liu M."/>
            <person name="Fu X."/>
            <person name="Pan Q."/>
            <person name="Wang Y."/>
            <person name="Lv Z."/>
            <person name="Lu X."/>
            <person name="Zhang F."/>
            <person name="Jiang W."/>
            <person name="Ma Y."/>
            <person name="Chen M."/>
            <person name="Hao X."/>
            <person name="Li L."/>
            <person name="Tang Y."/>
            <person name="Lv G."/>
            <person name="Zhou Y."/>
            <person name="Sun X."/>
            <person name="Brodelius P.E."/>
            <person name="Rose J.K.C."/>
            <person name="Tang K."/>
        </authorList>
    </citation>
    <scope>NUCLEOTIDE SEQUENCE [LARGE SCALE GENOMIC DNA]</scope>
    <source>
        <strain evidence="4">cv. Huhao1</strain>
        <tissue evidence="3">Leaf</tissue>
    </source>
</reference>
<dbReference type="InterPro" id="IPR015813">
    <property type="entry name" value="Pyrv/PenolPyrv_kinase-like_dom"/>
</dbReference>
<accession>A0A2U1P7K0</accession>
<dbReference type="Gene3D" id="3.20.20.60">
    <property type="entry name" value="Phosphoenolpyruvate-binding domains"/>
    <property type="match status" value="1"/>
</dbReference>
<dbReference type="GO" id="GO:0050242">
    <property type="term" value="F:pyruvate, phosphate dikinase activity"/>
    <property type="evidence" value="ECO:0007669"/>
    <property type="project" value="InterPro"/>
</dbReference>
<gene>
    <name evidence="3" type="ORF">CTI12_AA169100</name>
</gene>